<dbReference type="FunFam" id="1.10.510.10:FF:000358">
    <property type="entry name" value="Putative leucine-rich repeat receptor-like serine/threonine-protein kinase"/>
    <property type="match status" value="1"/>
</dbReference>
<keyword evidence="11 20" id="KW-0547">Nucleotide-binding</keyword>
<dbReference type="PROSITE" id="PS50011">
    <property type="entry name" value="PROTEIN_KINASE_DOM"/>
    <property type="match status" value="1"/>
</dbReference>
<evidence type="ECO:0000256" key="1">
    <source>
        <dbReference type="ARBA" id="ARBA00004162"/>
    </source>
</evidence>
<dbReference type="InterPro" id="IPR000719">
    <property type="entry name" value="Prot_kinase_dom"/>
</dbReference>
<dbReference type="FunFam" id="3.30.200.20:FF:000661">
    <property type="entry name" value="Serine-threonine protein kinase plant-type"/>
    <property type="match status" value="1"/>
</dbReference>
<reference evidence="24" key="1">
    <citation type="submission" date="2023-05" db="EMBL/GenBank/DDBJ databases">
        <authorList>
            <person name="Huff M."/>
        </authorList>
    </citation>
    <scope>NUCLEOTIDE SEQUENCE</scope>
</reference>
<dbReference type="FunFam" id="3.80.10.10:FF:000095">
    <property type="entry name" value="LRR receptor-like serine/threonine-protein kinase GSO1"/>
    <property type="match status" value="3"/>
</dbReference>
<dbReference type="Proteomes" id="UP000834106">
    <property type="component" value="Chromosome 22"/>
</dbReference>
<keyword evidence="10" id="KW-0677">Repeat</keyword>
<evidence type="ECO:0000256" key="16">
    <source>
        <dbReference type="ARBA" id="ARBA00023170"/>
    </source>
</evidence>
<dbReference type="SUPFAM" id="SSF52058">
    <property type="entry name" value="L domain-like"/>
    <property type="match status" value="2"/>
</dbReference>
<sequence>MEKICFLVAAVAVLSVNCFALYSNTDEEALLAFKTRITSDPYGILADNWSNTASICNWIGVSCSRSQRVTALNFSGFGFTGTISPHLGNLTFLGSLDISTNNFHGIIPPELSNLHRLEEINVGFNSFIGEVPSWLGTLPELQQILLHNNNFTGSISPSLCNNSKVRILQMRENSINGNIPQAIGNLSALELLNLRSNQLMGSIPFGIFNMSSLKVLDLSMNSLSGMLPENTCDSIQKFTGLYLSKNLLYGQIPSNIYKCRYLEVLSLSYNHFNGSIPSAIGSLTMLRSLFLGINNFEGGIPLEIGNLSRLEILNVQGGSLTGPFPSFVFNISSLKVIDFGNNSLSGSLSVGFYHKLPELEQLHLNSNQLTGLTLSNVLDFKRLSLIALSKNKLTGGVPAKVGNLTGLKYLYLASNRLTGELPDELGKLNLQEFTVSINSLFGTIPISMFNISTLKFMGLTSNRFSGHIASTIGLSLPNLEELYLGGNRFTGVFPSSITNASKLTILDMTSNSLTGIIPDFGNLRLLRRLHIAENNLTRESSSLELRFFSSLTHCRYLETIEVSLNQLNGVLPASIGNFSTSFQAFRAFGSQIKGAIPAEIGNLSSLEALYLDNNQLTGFIPRSVGKLRSLQRIYLEHNRLDGYIPAELCNLSKLGDLYLSNNTLYGTIPSCLGELKSFRRLYLDSNRLESTVPLNLWSLNDLLGLNLSSNSLRGSLPSEIKNLKVIYELDLSQNQFSGDIPSSIDSMQSLVSLSFAHNKFQGAIPESLGNIKALESLDLSDNKFSGLIPKSLETLHYLKHFDVSHNRLEGEIPVGGCFENFSAQSFVQNYALCSETRQQFPRCGKTPERSKSKIVAELMKYILPPIIAVILAMGITLLMIRRKSHRQVPESENSGISWRRISYQELREATNAFSETNILGSGSFGSVYEGTLSDGLNVAVKVFNMHSERVTKSFDIESEVLSTIRHRNLIKIIGCCSNTEFNALILDYMPNGSLEKWLYSHNYFLDMLKRLNIAIDVALALEYLHHGLEFTVLQCDLKPSNVLLDEDMVGHVADFGIAKLFGQGESMAQTKTLATIGYMAPEYGTEGIVSTSGDVYSFGIMLLEMYTRKKPTDEMFGEQMSLKSWVSQSLNENKITEVVDANLLRSEDNNFTAKMQCVLSILALAMECLVDSPMERIGMRKVVARLEKIKKRCF</sequence>
<dbReference type="GO" id="GO:0005886">
    <property type="term" value="C:plasma membrane"/>
    <property type="evidence" value="ECO:0007669"/>
    <property type="project" value="UniProtKB-SubCell"/>
</dbReference>
<dbReference type="Pfam" id="PF00560">
    <property type="entry name" value="LRR_1"/>
    <property type="match status" value="6"/>
</dbReference>
<evidence type="ECO:0000256" key="17">
    <source>
        <dbReference type="ARBA" id="ARBA00023180"/>
    </source>
</evidence>
<evidence type="ECO:0000256" key="21">
    <source>
        <dbReference type="SAM" id="Phobius"/>
    </source>
</evidence>
<organism evidence="24 25">
    <name type="scientific">Fraxinus pennsylvanica</name>
    <dbReference type="NCBI Taxonomy" id="56036"/>
    <lineage>
        <taxon>Eukaryota</taxon>
        <taxon>Viridiplantae</taxon>
        <taxon>Streptophyta</taxon>
        <taxon>Embryophyta</taxon>
        <taxon>Tracheophyta</taxon>
        <taxon>Spermatophyta</taxon>
        <taxon>Magnoliopsida</taxon>
        <taxon>eudicotyledons</taxon>
        <taxon>Gunneridae</taxon>
        <taxon>Pentapetalae</taxon>
        <taxon>asterids</taxon>
        <taxon>lamiids</taxon>
        <taxon>Lamiales</taxon>
        <taxon>Oleaceae</taxon>
        <taxon>Oleeae</taxon>
        <taxon>Fraxinus</taxon>
    </lineage>
</organism>
<dbReference type="GO" id="GO:0004674">
    <property type="term" value="F:protein serine/threonine kinase activity"/>
    <property type="evidence" value="ECO:0007669"/>
    <property type="project" value="UniProtKB-KW"/>
</dbReference>
<dbReference type="SMART" id="SM00220">
    <property type="entry name" value="S_TKc"/>
    <property type="match status" value="1"/>
</dbReference>
<evidence type="ECO:0000256" key="10">
    <source>
        <dbReference type="ARBA" id="ARBA00022737"/>
    </source>
</evidence>
<comment type="subcellular location">
    <subcellularLocation>
        <location evidence="1">Cell membrane</location>
        <topology evidence="1">Single-pass membrane protein</topology>
    </subcellularLocation>
</comment>
<feature type="chain" id="PRO_5041954270" description="non-specific serine/threonine protein kinase" evidence="22">
    <location>
        <begin position="21"/>
        <end position="1194"/>
    </location>
</feature>
<dbReference type="SMART" id="SM00369">
    <property type="entry name" value="LRR_TYP"/>
    <property type="match status" value="11"/>
</dbReference>
<evidence type="ECO:0000256" key="19">
    <source>
        <dbReference type="ARBA" id="ARBA00048679"/>
    </source>
</evidence>
<evidence type="ECO:0000256" key="12">
    <source>
        <dbReference type="ARBA" id="ARBA00022777"/>
    </source>
</evidence>
<comment type="catalytic activity">
    <reaction evidence="18">
        <text>L-threonyl-[protein] + ATP = O-phospho-L-threonyl-[protein] + ADP + H(+)</text>
        <dbReference type="Rhea" id="RHEA:46608"/>
        <dbReference type="Rhea" id="RHEA-COMP:11060"/>
        <dbReference type="Rhea" id="RHEA-COMP:11605"/>
        <dbReference type="ChEBI" id="CHEBI:15378"/>
        <dbReference type="ChEBI" id="CHEBI:30013"/>
        <dbReference type="ChEBI" id="CHEBI:30616"/>
        <dbReference type="ChEBI" id="CHEBI:61977"/>
        <dbReference type="ChEBI" id="CHEBI:456216"/>
        <dbReference type="EC" id="2.7.11.1"/>
    </reaction>
</comment>
<evidence type="ECO:0000256" key="9">
    <source>
        <dbReference type="ARBA" id="ARBA00022729"/>
    </source>
</evidence>
<evidence type="ECO:0000256" key="18">
    <source>
        <dbReference type="ARBA" id="ARBA00047899"/>
    </source>
</evidence>
<keyword evidence="25" id="KW-1185">Reference proteome</keyword>
<dbReference type="Pfam" id="PF23598">
    <property type="entry name" value="LRR_14"/>
    <property type="match status" value="1"/>
</dbReference>
<evidence type="ECO:0000313" key="25">
    <source>
        <dbReference type="Proteomes" id="UP000834106"/>
    </source>
</evidence>
<dbReference type="GO" id="GO:0005524">
    <property type="term" value="F:ATP binding"/>
    <property type="evidence" value="ECO:0007669"/>
    <property type="project" value="UniProtKB-UniRule"/>
</dbReference>
<keyword evidence="16" id="KW-0675">Receptor</keyword>
<dbReference type="PROSITE" id="PS00107">
    <property type="entry name" value="PROTEIN_KINASE_ATP"/>
    <property type="match status" value="1"/>
</dbReference>
<dbReference type="SUPFAM" id="SSF52047">
    <property type="entry name" value="RNI-like"/>
    <property type="match status" value="1"/>
</dbReference>
<dbReference type="GO" id="GO:0006952">
    <property type="term" value="P:defense response"/>
    <property type="evidence" value="ECO:0007669"/>
    <property type="project" value="UniProtKB-ARBA"/>
</dbReference>
<evidence type="ECO:0000256" key="13">
    <source>
        <dbReference type="ARBA" id="ARBA00022840"/>
    </source>
</evidence>
<dbReference type="EMBL" id="OU503057">
    <property type="protein sequence ID" value="CAI9786688.1"/>
    <property type="molecule type" value="Genomic_DNA"/>
</dbReference>
<dbReference type="InterPro" id="IPR001245">
    <property type="entry name" value="Ser-Thr/Tyr_kinase_cat_dom"/>
</dbReference>
<feature type="domain" description="Protein kinase" evidence="23">
    <location>
        <begin position="913"/>
        <end position="1189"/>
    </location>
</feature>
<feature type="signal peptide" evidence="22">
    <location>
        <begin position="1"/>
        <end position="20"/>
    </location>
</feature>
<dbReference type="InterPro" id="IPR032675">
    <property type="entry name" value="LRR_dom_sf"/>
</dbReference>
<keyword evidence="6" id="KW-0433">Leucine-rich repeat</keyword>
<dbReference type="Gene3D" id="3.80.10.10">
    <property type="entry name" value="Ribonuclease Inhibitor"/>
    <property type="match status" value="6"/>
</dbReference>
<keyword evidence="3" id="KW-1003">Cell membrane</keyword>
<dbReference type="InterPro" id="IPR017441">
    <property type="entry name" value="Protein_kinase_ATP_BS"/>
</dbReference>
<keyword evidence="14 21" id="KW-1133">Transmembrane helix</keyword>
<evidence type="ECO:0000256" key="14">
    <source>
        <dbReference type="ARBA" id="ARBA00022989"/>
    </source>
</evidence>
<feature type="transmembrane region" description="Helical" evidence="21">
    <location>
        <begin position="861"/>
        <end position="880"/>
    </location>
</feature>
<dbReference type="Gene3D" id="1.10.510.10">
    <property type="entry name" value="Transferase(Phosphotransferase) domain 1"/>
    <property type="match status" value="1"/>
</dbReference>
<evidence type="ECO:0000256" key="7">
    <source>
        <dbReference type="ARBA" id="ARBA00022679"/>
    </source>
</evidence>
<evidence type="ECO:0000256" key="4">
    <source>
        <dbReference type="ARBA" id="ARBA00022527"/>
    </source>
</evidence>
<feature type="binding site" evidence="20">
    <location>
        <position position="941"/>
    </location>
    <ligand>
        <name>ATP</name>
        <dbReference type="ChEBI" id="CHEBI:30616"/>
    </ligand>
</feature>
<keyword evidence="7" id="KW-0808">Transferase</keyword>
<name>A0AAD2EES0_9LAMI</name>
<evidence type="ECO:0000256" key="6">
    <source>
        <dbReference type="ARBA" id="ARBA00022614"/>
    </source>
</evidence>
<evidence type="ECO:0000256" key="20">
    <source>
        <dbReference type="PROSITE-ProRule" id="PRU10141"/>
    </source>
</evidence>
<dbReference type="GO" id="GO:0051707">
    <property type="term" value="P:response to other organism"/>
    <property type="evidence" value="ECO:0007669"/>
    <property type="project" value="UniProtKB-ARBA"/>
</dbReference>
<evidence type="ECO:0000256" key="11">
    <source>
        <dbReference type="ARBA" id="ARBA00022741"/>
    </source>
</evidence>
<evidence type="ECO:0000256" key="2">
    <source>
        <dbReference type="ARBA" id="ARBA00012513"/>
    </source>
</evidence>
<gene>
    <name evidence="24" type="ORF">FPE_LOCUS34118</name>
</gene>
<dbReference type="InterPro" id="IPR003591">
    <property type="entry name" value="Leu-rich_rpt_typical-subtyp"/>
</dbReference>
<dbReference type="Gene3D" id="3.30.200.20">
    <property type="entry name" value="Phosphorylase Kinase, domain 1"/>
    <property type="match status" value="1"/>
</dbReference>
<dbReference type="InterPro" id="IPR055414">
    <property type="entry name" value="LRR_R13L4/SHOC2-like"/>
</dbReference>
<accession>A0AAD2EES0</accession>
<dbReference type="PANTHER" id="PTHR27008:SF585">
    <property type="entry name" value="PROTEIN KINASE DOMAIN-CONTAINING PROTEIN"/>
    <property type="match status" value="1"/>
</dbReference>
<protein>
    <recommendedName>
        <fullName evidence="2">non-specific serine/threonine protein kinase</fullName>
        <ecNumber evidence="2">2.7.11.1</ecNumber>
    </recommendedName>
</protein>
<evidence type="ECO:0000256" key="22">
    <source>
        <dbReference type="SAM" id="SignalP"/>
    </source>
</evidence>
<dbReference type="SMART" id="SM00365">
    <property type="entry name" value="LRR_SD22"/>
    <property type="match status" value="7"/>
</dbReference>
<keyword evidence="9 22" id="KW-0732">Signal</keyword>
<dbReference type="SUPFAM" id="SSF56112">
    <property type="entry name" value="Protein kinase-like (PK-like)"/>
    <property type="match status" value="1"/>
</dbReference>
<evidence type="ECO:0000256" key="15">
    <source>
        <dbReference type="ARBA" id="ARBA00023136"/>
    </source>
</evidence>
<dbReference type="Pfam" id="PF07714">
    <property type="entry name" value="PK_Tyr_Ser-Thr"/>
    <property type="match status" value="1"/>
</dbReference>
<dbReference type="Pfam" id="PF13855">
    <property type="entry name" value="LRR_8"/>
    <property type="match status" value="2"/>
</dbReference>
<dbReference type="InterPro" id="IPR001611">
    <property type="entry name" value="Leu-rich_rpt"/>
</dbReference>
<keyword evidence="8 21" id="KW-0812">Transmembrane</keyword>
<evidence type="ECO:0000256" key="8">
    <source>
        <dbReference type="ARBA" id="ARBA00022692"/>
    </source>
</evidence>
<comment type="catalytic activity">
    <reaction evidence="19">
        <text>L-seryl-[protein] + ATP = O-phospho-L-seryl-[protein] + ADP + H(+)</text>
        <dbReference type="Rhea" id="RHEA:17989"/>
        <dbReference type="Rhea" id="RHEA-COMP:9863"/>
        <dbReference type="Rhea" id="RHEA-COMP:11604"/>
        <dbReference type="ChEBI" id="CHEBI:15378"/>
        <dbReference type="ChEBI" id="CHEBI:29999"/>
        <dbReference type="ChEBI" id="CHEBI:30616"/>
        <dbReference type="ChEBI" id="CHEBI:83421"/>
        <dbReference type="ChEBI" id="CHEBI:456216"/>
        <dbReference type="EC" id="2.7.11.1"/>
    </reaction>
</comment>
<evidence type="ECO:0000259" key="23">
    <source>
        <dbReference type="PROSITE" id="PS50011"/>
    </source>
</evidence>
<keyword evidence="15 21" id="KW-0472">Membrane</keyword>
<evidence type="ECO:0000313" key="24">
    <source>
        <dbReference type="EMBL" id="CAI9786688.1"/>
    </source>
</evidence>
<dbReference type="AlphaFoldDB" id="A0AAD2EES0"/>
<keyword evidence="5" id="KW-0597">Phosphoprotein</keyword>
<keyword evidence="13 20" id="KW-0067">ATP-binding</keyword>
<evidence type="ECO:0000256" key="5">
    <source>
        <dbReference type="ARBA" id="ARBA00022553"/>
    </source>
</evidence>
<dbReference type="FunFam" id="3.80.10.10:FF:000129">
    <property type="entry name" value="Leucine-rich repeat receptor-like kinase"/>
    <property type="match status" value="1"/>
</dbReference>
<proteinExistence type="predicted"/>
<dbReference type="PANTHER" id="PTHR27008">
    <property type="entry name" value="OS04G0122200 PROTEIN"/>
    <property type="match status" value="1"/>
</dbReference>
<dbReference type="EC" id="2.7.11.1" evidence="2"/>
<dbReference type="Pfam" id="PF08263">
    <property type="entry name" value="LRRNT_2"/>
    <property type="match status" value="1"/>
</dbReference>
<evidence type="ECO:0000256" key="3">
    <source>
        <dbReference type="ARBA" id="ARBA00022475"/>
    </source>
</evidence>
<keyword evidence="17" id="KW-0325">Glycoprotein</keyword>
<dbReference type="InterPro" id="IPR051809">
    <property type="entry name" value="Plant_receptor-like_S/T_kinase"/>
</dbReference>
<keyword evidence="12" id="KW-0418">Kinase</keyword>
<dbReference type="InterPro" id="IPR011009">
    <property type="entry name" value="Kinase-like_dom_sf"/>
</dbReference>
<keyword evidence="4" id="KW-0723">Serine/threonine-protein kinase</keyword>
<dbReference type="InterPro" id="IPR013210">
    <property type="entry name" value="LRR_N_plant-typ"/>
</dbReference>